<reference evidence="1 2" key="1">
    <citation type="submission" date="2020-03" db="EMBL/GenBank/DDBJ databases">
        <title>Genomic Encyclopedia of Type Strains, Phase III (KMG-III): the genomes of soil and plant-associated and newly described type strains.</title>
        <authorList>
            <person name="Whitman W."/>
        </authorList>
    </citation>
    <scope>NUCLEOTIDE SEQUENCE [LARGE SCALE GENOMIC DNA]</scope>
    <source>
        <strain evidence="1 2">CECT 8804</strain>
    </source>
</reference>
<name>A0ABX0TX81_9SPHN</name>
<evidence type="ECO:0000313" key="1">
    <source>
        <dbReference type="EMBL" id="NIJ08246.1"/>
    </source>
</evidence>
<accession>A0ABX0TX81</accession>
<sequence length="348" mass="39152">MPTSKQQGRVAGFLRDPYALAHIAYQLWPFATVEVVNEMIEETSLFEACVEPIEWYLKRKRRGGRRPICEFGYEQHFRHAVIRHALDAQLPVNHPFYDVRRAGPGRAVIDIAQAIEGGRQWIWAADIRDCFCSIDIRAVYQLCLLPTEVIRCALDYRHLPLQRKENARRPNGAMSRFVSSTSISEGEGPRGLLQGSPASNALLRHILFKVTRCVHPDARLFVYSDNIIVVAPTPEICGHVRDALTCELAGCLGGPLRFGTSLIQHASEGLQTLGYYLGQEENGGEVIRQPDNHNLGRLEGRIPDDILSLGDIDRERLAKVLLAPFPAADDQFRELFRETLHLSPRIAS</sequence>
<keyword evidence="2" id="KW-1185">Reference proteome</keyword>
<organism evidence="1 2">
    <name type="scientific">Sphingomonas vulcanisoli</name>
    <dbReference type="NCBI Taxonomy" id="1658060"/>
    <lineage>
        <taxon>Bacteria</taxon>
        <taxon>Pseudomonadati</taxon>
        <taxon>Pseudomonadota</taxon>
        <taxon>Alphaproteobacteria</taxon>
        <taxon>Sphingomonadales</taxon>
        <taxon>Sphingomonadaceae</taxon>
        <taxon>Sphingomonas</taxon>
    </lineage>
</organism>
<evidence type="ECO:0000313" key="2">
    <source>
        <dbReference type="Proteomes" id="UP000727456"/>
    </source>
</evidence>
<evidence type="ECO:0008006" key="3">
    <source>
        <dbReference type="Google" id="ProtNLM"/>
    </source>
</evidence>
<proteinExistence type="predicted"/>
<protein>
    <recommendedName>
        <fullName evidence="3">Reverse transcriptase domain-containing protein</fullName>
    </recommendedName>
</protein>
<dbReference type="EMBL" id="JAAOZC010000004">
    <property type="protein sequence ID" value="NIJ08246.1"/>
    <property type="molecule type" value="Genomic_DNA"/>
</dbReference>
<comment type="caution">
    <text evidence="1">The sequence shown here is derived from an EMBL/GenBank/DDBJ whole genome shotgun (WGS) entry which is preliminary data.</text>
</comment>
<dbReference type="Proteomes" id="UP000727456">
    <property type="component" value="Unassembled WGS sequence"/>
</dbReference>
<gene>
    <name evidence="1" type="ORF">FHS31_001863</name>
</gene>
<dbReference type="RefSeq" id="WP_167073098.1">
    <property type="nucleotide sequence ID" value="NZ_JAAOZC010000004.1"/>
</dbReference>